<dbReference type="PATRIC" id="fig|645517.4.peg.1405"/>
<proteinExistence type="predicted"/>
<dbReference type="InterPro" id="IPR007709">
    <property type="entry name" value="N-FG_amidohydro"/>
</dbReference>
<dbReference type="Gene3D" id="3.40.630.40">
    <property type="entry name" value="Zn-dependent exopeptidases"/>
    <property type="match status" value="1"/>
</dbReference>
<gene>
    <name evidence="1" type="ORF">A6F65_01411</name>
</gene>
<dbReference type="Pfam" id="PF05013">
    <property type="entry name" value="FGase"/>
    <property type="match status" value="1"/>
</dbReference>
<dbReference type="OrthoDB" id="9802050at2"/>
<dbReference type="RefSeq" id="WP_067787147.1">
    <property type="nucleotide sequence ID" value="NZ_CP016545.1"/>
</dbReference>
<accession>A0A1C7D897</accession>
<keyword evidence="1" id="KW-0378">Hydrolase</keyword>
<keyword evidence="2" id="KW-1185">Reference proteome</keyword>
<name>A0A1C7D897_9SPHN</name>
<dbReference type="KEGG" id="anh:A6F65_01411"/>
<reference evidence="1 2" key="1">
    <citation type="submission" date="2016-07" db="EMBL/GenBank/DDBJ databases">
        <title>Complete genome sequence of Altererythrobacter namhicola JCM 16345T, containing esterase-encoding genes.</title>
        <authorList>
            <person name="Cheng H."/>
            <person name="Wu Y.-H."/>
            <person name="Jian S.-L."/>
            <person name="Huo Y.-Y."/>
            <person name="Wang C.-S."/>
            <person name="Xu X.-W."/>
        </authorList>
    </citation>
    <scope>NUCLEOTIDE SEQUENCE [LARGE SCALE GENOMIC DNA]</scope>
    <source>
        <strain evidence="1 2">JCM 16345</strain>
    </source>
</reference>
<evidence type="ECO:0000313" key="1">
    <source>
        <dbReference type="EMBL" id="ANU07716.1"/>
    </source>
</evidence>
<organism evidence="1 2">
    <name type="scientific">Paraurantiacibacter namhicola</name>
    <dbReference type="NCBI Taxonomy" id="645517"/>
    <lineage>
        <taxon>Bacteria</taxon>
        <taxon>Pseudomonadati</taxon>
        <taxon>Pseudomonadota</taxon>
        <taxon>Alphaproteobacteria</taxon>
        <taxon>Sphingomonadales</taxon>
        <taxon>Erythrobacteraceae</taxon>
        <taxon>Paraurantiacibacter</taxon>
    </lineage>
</organism>
<protein>
    <submittedName>
        <fullName evidence="1">N-formylglutamate amidohydrolase</fullName>
    </submittedName>
</protein>
<dbReference type="GO" id="GO:0016787">
    <property type="term" value="F:hydrolase activity"/>
    <property type="evidence" value="ECO:0007669"/>
    <property type="project" value="UniProtKB-KW"/>
</dbReference>
<dbReference type="AlphaFoldDB" id="A0A1C7D897"/>
<sequence>MSEHAFQFSGNIPAPPFTLSQSGVSQVPILIAVPHAGRAYGADLLARMRQPDLARLKLEDRLVDRIAQIVAANTGAPLLVAHAPRALLDLNRAPDDMDWSMLSGAHDKRLAHRREGPRARSGLGIIPRRLPSSGEIWRGQLPVEEYEARIEGVHRPYHDALAAQLAAIRRRWGAALLLDLHSMPPLGPGGAQFVVGDRFGSSCGSFVPALALSTLSRAGYTAGHNRPYAGGYVLDRHAAPSREVHAMQLEICRSLYLDEALDGPGPGLEETANAVTQLVRTLAAEVAARGTAGAIAAE</sequence>
<dbReference type="STRING" id="645517.A6F65_01411"/>
<dbReference type="Proteomes" id="UP000092698">
    <property type="component" value="Chromosome"/>
</dbReference>
<dbReference type="EMBL" id="CP016545">
    <property type="protein sequence ID" value="ANU07716.1"/>
    <property type="molecule type" value="Genomic_DNA"/>
</dbReference>
<dbReference type="SUPFAM" id="SSF53187">
    <property type="entry name" value="Zn-dependent exopeptidases"/>
    <property type="match status" value="1"/>
</dbReference>
<evidence type="ECO:0000313" key="2">
    <source>
        <dbReference type="Proteomes" id="UP000092698"/>
    </source>
</evidence>